<evidence type="ECO:0000313" key="1">
    <source>
        <dbReference type="EMBL" id="DAD90386.1"/>
    </source>
</evidence>
<sequence>MIRLIDNNNKAIEADEPHYTYTERLSFDNRAKGGFARWDIEFTAPNRKGERMRLSVTSGHLYSHLFKRGDDTLHLGVETYVYDSHGNCFGRYNPLINYARHTVIVEKIFADTDANRKRLISEVGELFYAA</sequence>
<organism evidence="1">
    <name type="scientific">Podoviridae sp. ctcKt3</name>
    <dbReference type="NCBI Taxonomy" id="2826566"/>
    <lineage>
        <taxon>Viruses</taxon>
        <taxon>Duplodnaviria</taxon>
        <taxon>Heunggongvirae</taxon>
        <taxon>Uroviricota</taxon>
        <taxon>Caudoviricetes</taxon>
    </lineage>
</organism>
<proteinExistence type="predicted"/>
<accession>A0A8S5N7Y9</accession>
<reference evidence="1" key="1">
    <citation type="journal article" date="2021" name="Proc. Natl. Acad. Sci. U.S.A.">
        <title>A Catalog of Tens of Thousands of Viruses from Human Metagenomes Reveals Hidden Associations with Chronic Diseases.</title>
        <authorList>
            <person name="Tisza M.J."/>
            <person name="Buck C.B."/>
        </authorList>
    </citation>
    <scope>NUCLEOTIDE SEQUENCE</scope>
    <source>
        <strain evidence="1">CtcKt3</strain>
    </source>
</reference>
<dbReference type="EMBL" id="BK015084">
    <property type="protein sequence ID" value="DAD90386.1"/>
    <property type="molecule type" value="Genomic_DNA"/>
</dbReference>
<name>A0A8S5N7Y9_9CAUD</name>
<protein>
    <submittedName>
        <fullName evidence="1">Uncharacterized protein</fullName>
    </submittedName>
</protein>